<gene>
    <name evidence="1" type="ORF">GNI_047860</name>
</gene>
<proteinExistence type="predicted"/>
<name>A0A023B9U9_GRENI</name>
<accession>A0A023B9U9</accession>
<evidence type="ECO:0000313" key="2">
    <source>
        <dbReference type="Proteomes" id="UP000019763"/>
    </source>
</evidence>
<feature type="non-terminal residue" evidence="1">
    <location>
        <position position="1"/>
    </location>
</feature>
<dbReference type="EMBL" id="AFNH02000369">
    <property type="protein sequence ID" value="EZG73997.1"/>
    <property type="molecule type" value="Genomic_DNA"/>
</dbReference>
<organism evidence="1 2">
    <name type="scientific">Gregarina niphandrodes</name>
    <name type="common">Septate eugregarine</name>
    <dbReference type="NCBI Taxonomy" id="110365"/>
    <lineage>
        <taxon>Eukaryota</taxon>
        <taxon>Sar</taxon>
        <taxon>Alveolata</taxon>
        <taxon>Apicomplexa</taxon>
        <taxon>Conoidasida</taxon>
        <taxon>Gregarinasina</taxon>
        <taxon>Eugregarinorida</taxon>
        <taxon>Gregarinidae</taxon>
        <taxon>Gregarina</taxon>
    </lineage>
</organism>
<protein>
    <submittedName>
        <fullName evidence="1">Proteasome regulatory subunit Rpn7/26S proteasome subunit 6, PINT domain protein</fullName>
    </submittedName>
</protein>
<dbReference type="RefSeq" id="XP_011129639.1">
    <property type="nucleotide sequence ID" value="XM_011131337.1"/>
</dbReference>
<dbReference type="GeneID" id="22911761"/>
<dbReference type="Proteomes" id="UP000019763">
    <property type="component" value="Unassembled WGS sequence"/>
</dbReference>
<evidence type="ECO:0000313" key="1">
    <source>
        <dbReference type="EMBL" id="EZG73997.1"/>
    </source>
</evidence>
<sequence>HPFSCSEIVTFIPTGMLSSRIDKVEDTLITDFEDVGAKQYQRICVASDDLTNQLQRLSRVIDM</sequence>
<dbReference type="AlphaFoldDB" id="A0A023B9U9"/>
<dbReference type="VEuPathDB" id="CryptoDB:GNI_047860"/>
<reference evidence="1" key="1">
    <citation type="submission" date="2013-12" db="EMBL/GenBank/DDBJ databases">
        <authorList>
            <person name="Omoto C.K."/>
            <person name="Sibley D."/>
            <person name="Venepally P."/>
            <person name="Hadjithomas M."/>
            <person name="Karamycheva S."/>
            <person name="Brunk B."/>
            <person name="Roos D."/>
            <person name="Caler E."/>
            <person name="Lorenzi H."/>
        </authorList>
    </citation>
    <scope>NUCLEOTIDE SEQUENCE</scope>
</reference>
<dbReference type="OrthoDB" id="1452at2759"/>
<comment type="caution">
    <text evidence="1">The sequence shown here is derived from an EMBL/GenBank/DDBJ whole genome shotgun (WGS) entry which is preliminary data.</text>
</comment>
<dbReference type="GO" id="GO:0000502">
    <property type="term" value="C:proteasome complex"/>
    <property type="evidence" value="ECO:0007669"/>
    <property type="project" value="UniProtKB-KW"/>
</dbReference>
<keyword evidence="1" id="KW-0647">Proteasome</keyword>
<keyword evidence="2" id="KW-1185">Reference proteome</keyword>